<sequence length="91" mass="9927">MQIIYEPHPVSPERKAELRKQGFKIVDIKFKPLGHDVAVGADANALQAQTETEAEAEAKVHPLDHDGDGKPGGSLPNSIAPRRRGRPRKAD</sequence>
<evidence type="ECO:0000313" key="2">
    <source>
        <dbReference type="EMBL" id="CAB4137402.1"/>
    </source>
</evidence>
<name>A0A6J5LUC6_9CAUD</name>
<feature type="compositionally biased region" description="Basic and acidic residues" evidence="1">
    <location>
        <begin position="56"/>
        <end position="69"/>
    </location>
</feature>
<proteinExistence type="predicted"/>
<protein>
    <submittedName>
        <fullName evidence="2">Uncharacterized protein</fullName>
    </submittedName>
</protein>
<feature type="region of interest" description="Disordered" evidence="1">
    <location>
        <begin position="48"/>
        <end position="91"/>
    </location>
</feature>
<evidence type="ECO:0000256" key="1">
    <source>
        <dbReference type="SAM" id="MobiDB-lite"/>
    </source>
</evidence>
<feature type="compositionally biased region" description="Basic residues" evidence="1">
    <location>
        <begin position="81"/>
        <end position="91"/>
    </location>
</feature>
<reference evidence="2" key="1">
    <citation type="submission" date="2020-04" db="EMBL/GenBank/DDBJ databases">
        <authorList>
            <person name="Chiriac C."/>
            <person name="Salcher M."/>
            <person name="Ghai R."/>
            <person name="Kavagutti S V."/>
        </authorList>
    </citation>
    <scope>NUCLEOTIDE SEQUENCE</scope>
</reference>
<gene>
    <name evidence="2" type="ORF">UFOVP317_33</name>
</gene>
<accession>A0A6J5LUC6</accession>
<organism evidence="2">
    <name type="scientific">uncultured Caudovirales phage</name>
    <dbReference type="NCBI Taxonomy" id="2100421"/>
    <lineage>
        <taxon>Viruses</taxon>
        <taxon>Duplodnaviria</taxon>
        <taxon>Heunggongvirae</taxon>
        <taxon>Uroviricota</taxon>
        <taxon>Caudoviricetes</taxon>
        <taxon>Peduoviridae</taxon>
        <taxon>Maltschvirus</taxon>
        <taxon>Maltschvirus maltsch</taxon>
    </lineage>
</organism>
<dbReference type="EMBL" id="LR796339">
    <property type="protein sequence ID" value="CAB4137402.1"/>
    <property type="molecule type" value="Genomic_DNA"/>
</dbReference>